<gene>
    <name evidence="1" type="ordered locus">Cyast_2744</name>
</gene>
<dbReference type="AlphaFoldDB" id="K9YP31"/>
<reference evidence="2" key="1">
    <citation type="journal article" date="2013" name="Proc. Natl. Acad. Sci. U.S.A.">
        <title>Improving the coverage of the cyanobacterial phylum using diversity-driven genome sequencing.</title>
        <authorList>
            <person name="Shih P.M."/>
            <person name="Wu D."/>
            <person name="Latifi A."/>
            <person name="Axen S.D."/>
            <person name="Fewer D.P."/>
            <person name="Talla E."/>
            <person name="Calteau A."/>
            <person name="Cai F."/>
            <person name="Tandeau de Marsac N."/>
            <person name="Rippka R."/>
            <person name="Herdman M."/>
            <person name="Sivonen K."/>
            <person name="Coursin T."/>
            <person name="Laurent T."/>
            <person name="Goodwin L."/>
            <person name="Nolan M."/>
            <person name="Davenport K.W."/>
            <person name="Han C.S."/>
            <person name="Rubin E.M."/>
            <person name="Eisen J.A."/>
            <person name="Woyke T."/>
            <person name="Gugger M."/>
            <person name="Kerfeld C.A."/>
        </authorList>
    </citation>
    <scope>NUCLEOTIDE SEQUENCE [LARGE SCALE GENOMIC DNA]</scope>
    <source>
        <strain evidence="2">ATCC 29140 / PCC 7202</strain>
    </source>
</reference>
<proteinExistence type="predicted"/>
<keyword evidence="2" id="KW-1185">Reference proteome</keyword>
<name>K9YP31_CYASC</name>
<sequence>MFCQLIYKLLLQKIVTWNLLILVNVWDQKPTT</sequence>
<protein>
    <submittedName>
        <fullName evidence="1">Uncharacterized protein</fullName>
    </submittedName>
</protein>
<dbReference type="HOGENOM" id="CLU_3389036_0_0_3"/>
<dbReference type="BioCyc" id="CSTA292563:G1353-2748-MONOMER"/>
<organism evidence="1 2">
    <name type="scientific">Cyanobacterium stanieri (strain ATCC 29140 / PCC 7202)</name>
    <dbReference type="NCBI Taxonomy" id="292563"/>
    <lineage>
        <taxon>Bacteria</taxon>
        <taxon>Bacillati</taxon>
        <taxon>Cyanobacteriota</taxon>
        <taxon>Cyanophyceae</taxon>
        <taxon>Oscillatoriophycideae</taxon>
        <taxon>Chroococcales</taxon>
        <taxon>Geminocystaceae</taxon>
        <taxon>Cyanobacterium</taxon>
    </lineage>
</organism>
<dbReference type="EMBL" id="CP003940">
    <property type="protein sequence ID" value="AFZ48686.1"/>
    <property type="molecule type" value="Genomic_DNA"/>
</dbReference>
<dbReference type="Proteomes" id="UP000010483">
    <property type="component" value="Chromosome"/>
</dbReference>
<evidence type="ECO:0000313" key="2">
    <source>
        <dbReference type="Proteomes" id="UP000010483"/>
    </source>
</evidence>
<dbReference type="KEGG" id="csn:Cyast_2744"/>
<accession>K9YP31</accession>
<evidence type="ECO:0000313" key="1">
    <source>
        <dbReference type="EMBL" id="AFZ48686.1"/>
    </source>
</evidence>